<dbReference type="Proteomes" id="UP001153069">
    <property type="component" value="Unassembled WGS sequence"/>
</dbReference>
<proteinExistence type="predicted"/>
<protein>
    <submittedName>
        <fullName evidence="3">Uncharacterized protein</fullName>
    </submittedName>
</protein>
<accession>A0A9N8DUZ7</accession>
<feature type="region of interest" description="Disordered" evidence="1">
    <location>
        <begin position="30"/>
        <end position="72"/>
    </location>
</feature>
<feature type="signal peptide" evidence="2">
    <location>
        <begin position="1"/>
        <end position="26"/>
    </location>
</feature>
<keyword evidence="2" id="KW-0732">Signal</keyword>
<feature type="compositionally biased region" description="Polar residues" evidence="1">
    <location>
        <begin position="306"/>
        <end position="342"/>
    </location>
</feature>
<feature type="compositionally biased region" description="Polar residues" evidence="1">
    <location>
        <begin position="50"/>
        <end position="64"/>
    </location>
</feature>
<dbReference type="EMBL" id="CAICTM010000370">
    <property type="protein sequence ID" value="CAB9509019.1"/>
    <property type="molecule type" value="Genomic_DNA"/>
</dbReference>
<organism evidence="3 4">
    <name type="scientific">Seminavis robusta</name>
    <dbReference type="NCBI Taxonomy" id="568900"/>
    <lineage>
        <taxon>Eukaryota</taxon>
        <taxon>Sar</taxon>
        <taxon>Stramenopiles</taxon>
        <taxon>Ochrophyta</taxon>
        <taxon>Bacillariophyta</taxon>
        <taxon>Bacillariophyceae</taxon>
        <taxon>Bacillariophycidae</taxon>
        <taxon>Naviculales</taxon>
        <taxon>Naviculaceae</taxon>
        <taxon>Seminavis</taxon>
    </lineage>
</organism>
<feature type="region of interest" description="Disordered" evidence="1">
    <location>
        <begin position="172"/>
        <end position="205"/>
    </location>
</feature>
<comment type="caution">
    <text evidence="3">The sequence shown here is derived from an EMBL/GenBank/DDBJ whole genome shotgun (WGS) entry which is preliminary data.</text>
</comment>
<feature type="compositionally biased region" description="Low complexity" evidence="1">
    <location>
        <begin position="172"/>
        <end position="183"/>
    </location>
</feature>
<feature type="compositionally biased region" description="Basic and acidic residues" evidence="1">
    <location>
        <begin position="343"/>
        <end position="354"/>
    </location>
</feature>
<feature type="region of interest" description="Disordered" evidence="1">
    <location>
        <begin position="294"/>
        <end position="361"/>
    </location>
</feature>
<name>A0A9N8DUZ7_9STRA</name>
<dbReference type="AlphaFoldDB" id="A0A9N8DUZ7"/>
<reference evidence="3" key="1">
    <citation type="submission" date="2020-06" db="EMBL/GenBank/DDBJ databases">
        <authorList>
            <consortium name="Plant Systems Biology data submission"/>
        </authorList>
    </citation>
    <scope>NUCLEOTIDE SEQUENCE</scope>
    <source>
        <strain evidence="3">D6</strain>
    </source>
</reference>
<evidence type="ECO:0000313" key="4">
    <source>
        <dbReference type="Proteomes" id="UP001153069"/>
    </source>
</evidence>
<evidence type="ECO:0000256" key="2">
    <source>
        <dbReference type="SAM" id="SignalP"/>
    </source>
</evidence>
<evidence type="ECO:0000313" key="3">
    <source>
        <dbReference type="EMBL" id="CAB9509019.1"/>
    </source>
</evidence>
<keyword evidence="4" id="KW-1185">Reference proteome</keyword>
<evidence type="ECO:0000256" key="1">
    <source>
        <dbReference type="SAM" id="MobiDB-lite"/>
    </source>
</evidence>
<dbReference type="OrthoDB" id="202178at2759"/>
<gene>
    <name evidence="3" type="ORF">SEMRO_371_G128640.1</name>
</gene>
<feature type="region of interest" description="Disordered" evidence="1">
    <location>
        <begin position="388"/>
        <end position="412"/>
    </location>
</feature>
<sequence length="592" mass="64465">MMLSTQSCLAGFLVLSSLCVLEQCRAFSSGSGFSRVLSPSRRPQASPASTGRSHSLSTSWSRVNMKNEKAEQSQEALQSLGDFHQGSWKGHATSFTVTADVAAGIVLKKKSPEYQVDIQLSYNPRGRLSINEVYSWQNKQGNEQEPLAFASTRSLDIADSSVDVDAVDASYSLHQQQQQSSSRDSNDDDEPSAEGEQQLQQVPVDLTGTEKPVEFAVEQCIAVSDDERVRMLALYGVKQDLIRVVVCNEQRVPSDSDDDAAAAPEGATPLTVTDLLEMQTDVDRIVDKIAGQIKGIDDDGNESNRDGSLSSPSSDDRLQQLQESIAKAQSKSAPQTPPTMSTSKRDDPSKRDDQGPLLSRHPMSLLELTSGAWLGDSIIRDFPTVPGELQSASTKGKGFGASKKGNSYNDSPPPFGSWAVGVQKVARDWLWDFGEEVRENNSAGKCMGAMMEPALSQSRAGQVCENQSLSRRIPKEERMVYIDWNNGNNGNSGQVGFLLGSVSIQVPRYLTFGENRKAFYTELCVYQSTTTSAEDGSSMNAMSLDDDSLGELPEVICSRICRLYNTEGLLKQGCTSFYTLKRFGPEGGTDGR</sequence>
<feature type="chain" id="PRO_5040515444" evidence="2">
    <location>
        <begin position="27"/>
        <end position="592"/>
    </location>
</feature>
<feature type="compositionally biased region" description="Low complexity" evidence="1">
    <location>
        <begin position="38"/>
        <end position="49"/>
    </location>
</feature>